<gene>
    <name evidence="1" type="ORF">GCM10009838_22230</name>
</gene>
<comment type="caution">
    <text evidence="1">The sequence shown here is derived from an EMBL/GenBank/DDBJ whole genome shotgun (WGS) entry which is preliminary data.</text>
</comment>
<name>A0ABN2R6M5_9ACTN</name>
<sequence length="332" mass="35989">MKLVMLRPAHLPTDVGSLRQGPVTEAVAELGPLVAARALSDVELLARLDAVPVRPAGIKLDRSAFTGTLPRKEQHFAVHDGFFGVFRSADAATELLAHCTLVGYRTVLREAHRCGATLNDEQWGRLRHGIEACIAYILGLPVGEPRPAPVPAGTAPLDPHRRWRSGHHVFFPLIQAITLGLSCFQAAVNAGDADAADEALTFATTVMYASGDAMRFASDFRPPDYSGAVRPAMAPPYLPVGLSGVMSEDHDLLIRRFRELREVFPTLDGRLAVRREAFITAVEATYDAHKGVCAKFDGEHVVSLRMSADSAAKAVGVLEQLERSRLNTLRST</sequence>
<keyword evidence="2" id="KW-1185">Reference proteome</keyword>
<evidence type="ECO:0000313" key="2">
    <source>
        <dbReference type="Proteomes" id="UP001499854"/>
    </source>
</evidence>
<accession>A0ABN2R6M5</accession>
<dbReference type="Proteomes" id="UP001499854">
    <property type="component" value="Unassembled WGS sequence"/>
</dbReference>
<dbReference type="EMBL" id="BAAAQM010000010">
    <property type="protein sequence ID" value="GAA1964497.1"/>
    <property type="molecule type" value="Genomic_DNA"/>
</dbReference>
<dbReference type="RefSeq" id="WP_344656876.1">
    <property type="nucleotide sequence ID" value="NZ_BAAAQM010000010.1"/>
</dbReference>
<reference evidence="1 2" key="1">
    <citation type="journal article" date="2019" name="Int. J. Syst. Evol. Microbiol.">
        <title>The Global Catalogue of Microorganisms (GCM) 10K type strain sequencing project: providing services to taxonomists for standard genome sequencing and annotation.</title>
        <authorList>
            <consortium name="The Broad Institute Genomics Platform"/>
            <consortium name="The Broad Institute Genome Sequencing Center for Infectious Disease"/>
            <person name="Wu L."/>
            <person name="Ma J."/>
        </authorList>
    </citation>
    <scope>NUCLEOTIDE SEQUENCE [LARGE SCALE GENOMIC DNA]</scope>
    <source>
        <strain evidence="1 2">JCM 16013</strain>
    </source>
</reference>
<proteinExistence type="predicted"/>
<evidence type="ECO:0000313" key="1">
    <source>
        <dbReference type="EMBL" id="GAA1964497.1"/>
    </source>
</evidence>
<protein>
    <submittedName>
        <fullName evidence="1">Uncharacterized protein</fullName>
    </submittedName>
</protein>
<organism evidence="1 2">
    <name type="scientific">Catenulispora subtropica</name>
    <dbReference type="NCBI Taxonomy" id="450798"/>
    <lineage>
        <taxon>Bacteria</taxon>
        <taxon>Bacillati</taxon>
        <taxon>Actinomycetota</taxon>
        <taxon>Actinomycetes</taxon>
        <taxon>Catenulisporales</taxon>
        <taxon>Catenulisporaceae</taxon>
        <taxon>Catenulispora</taxon>
    </lineage>
</organism>